<protein>
    <submittedName>
        <fullName evidence="1">Uncharacterized protein</fullName>
    </submittedName>
</protein>
<gene>
    <name evidence="1" type="ORF">M8818_007077</name>
</gene>
<name>A0ACC3S5U2_9PEZI</name>
<accession>A0ACC3S5U2</accession>
<dbReference type="EMBL" id="JAMKPW020000042">
    <property type="protein sequence ID" value="KAK8195926.1"/>
    <property type="molecule type" value="Genomic_DNA"/>
</dbReference>
<evidence type="ECO:0000313" key="2">
    <source>
        <dbReference type="Proteomes" id="UP001320706"/>
    </source>
</evidence>
<sequence length="136" mass="15204">MVKARAHQIDTGSPTRRPSGWHWPNATTKEPSSEFAQSVEGMRDHTTFQLGHRHVGTLNPVRTAQTLLNFRTSLCTAPDICALWQQADGSRLHLMTSCALPVAVSLLGTMDVVLPELEGTYQRGRFDQLFAYRIEL</sequence>
<comment type="caution">
    <text evidence="1">The sequence shown here is derived from an EMBL/GenBank/DDBJ whole genome shotgun (WGS) entry which is preliminary data.</text>
</comment>
<organism evidence="1 2">
    <name type="scientific">Zalaria obscura</name>
    <dbReference type="NCBI Taxonomy" id="2024903"/>
    <lineage>
        <taxon>Eukaryota</taxon>
        <taxon>Fungi</taxon>
        <taxon>Dikarya</taxon>
        <taxon>Ascomycota</taxon>
        <taxon>Pezizomycotina</taxon>
        <taxon>Dothideomycetes</taxon>
        <taxon>Dothideomycetidae</taxon>
        <taxon>Dothideales</taxon>
        <taxon>Zalariaceae</taxon>
        <taxon>Zalaria</taxon>
    </lineage>
</organism>
<dbReference type="Proteomes" id="UP001320706">
    <property type="component" value="Unassembled WGS sequence"/>
</dbReference>
<proteinExistence type="predicted"/>
<keyword evidence="2" id="KW-1185">Reference proteome</keyword>
<evidence type="ECO:0000313" key="1">
    <source>
        <dbReference type="EMBL" id="KAK8195926.1"/>
    </source>
</evidence>
<reference evidence="1" key="1">
    <citation type="submission" date="2024-02" db="EMBL/GenBank/DDBJ databases">
        <title>Metagenome Assembled Genome of Zalaria obscura JY119.</title>
        <authorList>
            <person name="Vighnesh L."/>
            <person name="Jagadeeshwari U."/>
            <person name="Venkata Ramana C."/>
            <person name="Sasikala C."/>
        </authorList>
    </citation>
    <scope>NUCLEOTIDE SEQUENCE</scope>
    <source>
        <strain evidence="1">JY119</strain>
    </source>
</reference>